<protein>
    <submittedName>
        <fullName evidence="2">Uncharacterized protein</fullName>
    </submittedName>
</protein>
<dbReference type="EMBL" id="LWQT01000041">
    <property type="protein sequence ID" value="OAN53009.1"/>
    <property type="molecule type" value="Genomic_DNA"/>
</dbReference>
<name>A0A178MT79_9PROT</name>
<accession>A0A178MT79</accession>
<dbReference type="AlphaFoldDB" id="A0A178MT79"/>
<dbReference type="OrthoDB" id="7358383at2"/>
<dbReference type="Proteomes" id="UP000078428">
    <property type="component" value="Unassembled WGS sequence"/>
</dbReference>
<keyword evidence="3" id="KW-1185">Reference proteome</keyword>
<comment type="caution">
    <text evidence="2">The sequence shown here is derived from an EMBL/GenBank/DDBJ whole genome shotgun (WGS) entry which is preliminary data.</text>
</comment>
<gene>
    <name evidence="2" type="ORF">A6A04_14940</name>
</gene>
<evidence type="ECO:0000313" key="2">
    <source>
        <dbReference type="EMBL" id="OAN53009.1"/>
    </source>
</evidence>
<feature type="region of interest" description="Disordered" evidence="1">
    <location>
        <begin position="1"/>
        <end position="20"/>
    </location>
</feature>
<evidence type="ECO:0000256" key="1">
    <source>
        <dbReference type="SAM" id="MobiDB-lite"/>
    </source>
</evidence>
<proteinExistence type="predicted"/>
<dbReference type="STRING" id="1285242.A6A04_14940"/>
<dbReference type="RefSeq" id="WP_068490484.1">
    <property type="nucleotide sequence ID" value="NZ_LWQT01000041.1"/>
</dbReference>
<evidence type="ECO:0000313" key="3">
    <source>
        <dbReference type="Proteomes" id="UP000078428"/>
    </source>
</evidence>
<reference evidence="2 3" key="1">
    <citation type="submission" date="2016-04" db="EMBL/GenBank/DDBJ databases">
        <title>Draft genome sequence of freshwater magnetotactic bacteria Magnetospirillum marisnigri SP-1 and Magnetospirillum moscoviense BB-1.</title>
        <authorList>
            <person name="Koziaeva V."/>
            <person name="Dziuba M.V."/>
            <person name="Ivanov T.M."/>
            <person name="Kuznetsov B."/>
            <person name="Grouzdev D.S."/>
        </authorList>
    </citation>
    <scope>NUCLEOTIDE SEQUENCE [LARGE SCALE GENOMIC DNA]</scope>
    <source>
        <strain evidence="2 3">SP-1</strain>
    </source>
</reference>
<sequence>MDDRIIEAEAPPSNPPTTREECRQRLAQLQNDITAIRTEIAAADMDRQAGRRRMDARWYHRARTALRHRQREVAEVAALMARLPGRKDALKDLLIEVVRADYDETGWHRVMDEAHRRLDARGAAI</sequence>
<organism evidence="2 3">
    <name type="scientific">Paramagnetospirillum marisnigri</name>
    <dbReference type="NCBI Taxonomy" id="1285242"/>
    <lineage>
        <taxon>Bacteria</taxon>
        <taxon>Pseudomonadati</taxon>
        <taxon>Pseudomonadota</taxon>
        <taxon>Alphaproteobacteria</taxon>
        <taxon>Rhodospirillales</taxon>
        <taxon>Magnetospirillaceae</taxon>
        <taxon>Paramagnetospirillum</taxon>
    </lineage>
</organism>